<gene>
    <name evidence="3" type="ORF">PPROV_000288100</name>
</gene>
<protein>
    <submittedName>
        <fullName evidence="3">Uncharacterized protein</fullName>
    </submittedName>
</protein>
<accession>A0A830HG81</accession>
<keyword evidence="1" id="KW-0175">Coiled coil</keyword>
<reference evidence="3" key="1">
    <citation type="submission" date="2020-10" db="EMBL/GenBank/DDBJ databases">
        <title>Unveiling of a novel bifunctional photoreceptor, Dualchrome1, isolated from a cosmopolitan green alga.</title>
        <authorList>
            <person name="Suzuki S."/>
            <person name="Kawachi M."/>
        </authorList>
    </citation>
    <scope>NUCLEOTIDE SEQUENCE</scope>
    <source>
        <strain evidence="3">NIES 2893</strain>
    </source>
</reference>
<proteinExistence type="predicted"/>
<feature type="coiled-coil region" evidence="1">
    <location>
        <begin position="291"/>
        <end position="318"/>
    </location>
</feature>
<dbReference type="AlphaFoldDB" id="A0A830HG81"/>
<sequence>MGSRAPAGYALGSPALPFPSLFFPPLPANAFPSPSLSSEACPFPPPAPLSLVVVPACVWAFQLQLISTLSPFTHSVCASLLLFIFSMRVRVSSLNAQAHLSSLLETSVEARLNSLRGESADASKAEESAAYLDALRQRLADMQTCILASLERSLATQAENTAEGMAGGQNDDERNGSAASGALPQEWELADEDLQAMPAIQPALGELAQIEEEVAQLAQRCASMRESVPQHLLTDLDGELASLRPSEPLPPPTTAAEEEDAAADGTQETVPSPAALRQRLRGAVAAFPSLRAKLEAALERLQRVVNAVESRKRTVAEEALAAANENENGEEERPAGVSPAFKDALKEGKINTRKRLASRELKASLAREGSMDV</sequence>
<evidence type="ECO:0000256" key="2">
    <source>
        <dbReference type="SAM" id="MobiDB-lite"/>
    </source>
</evidence>
<dbReference type="Proteomes" id="UP000660262">
    <property type="component" value="Unassembled WGS sequence"/>
</dbReference>
<evidence type="ECO:0000313" key="3">
    <source>
        <dbReference type="EMBL" id="GHP04127.1"/>
    </source>
</evidence>
<feature type="region of interest" description="Disordered" evidence="2">
    <location>
        <begin position="322"/>
        <end position="343"/>
    </location>
</feature>
<evidence type="ECO:0000256" key="1">
    <source>
        <dbReference type="SAM" id="Coils"/>
    </source>
</evidence>
<evidence type="ECO:0000313" key="4">
    <source>
        <dbReference type="Proteomes" id="UP000660262"/>
    </source>
</evidence>
<feature type="region of interest" description="Disordered" evidence="2">
    <location>
        <begin position="241"/>
        <end position="270"/>
    </location>
</feature>
<name>A0A830HG81_9CHLO</name>
<organism evidence="3 4">
    <name type="scientific">Pycnococcus provasolii</name>
    <dbReference type="NCBI Taxonomy" id="41880"/>
    <lineage>
        <taxon>Eukaryota</taxon>
        <taxon>Viridiplantae</taxon>
        <taxon>Chlorophyta</taxon>
        <taxon>Pseudoscourfieldiophyceae</taxon>
        <taxon>Pseudoscourfieldiales</taxon>
        <taxon>Pycnococcaceae</taxon>
        <taxon>Pycnococcus</taxon>
    </lineage>
</organism>
<comment type="caution">
    <text evidence="3">The sequence shown here is derived from an EMBL/GenBank/DDBJ whole genome shotgun (WGS) entry which is preliminary data.</text>
</comment>
<dbReference type="EMBL" id="BNJQ01000007">
    <property type="protein sequence ID" value="GHP04127.1"/>
    <property type="molecule type" value="Genomic_DNA"/>
</dbReference>
<keyword evidence="4" id="KW-1185">Reference proteome</keyword>